<accession>A0A1D1Y9A0</accession>
<evidence type="ECO:0000259" key="9">
    <source>
        <dbReference type="Pfam" id="PF05089"/>
    </source>
</evidence>
<dbReference type="InterPro" id="IPR024732">
    <property type="entry name" value="NAGLU_C"/>
</dbReference>
<dbReference type="InterPro" id="IPR024240">
    <property type="entry name" value="NAGLU_N"/>
</dbReference>
<feature type="non-terminal residue" evidence="12">
    <location>
        <position position="1"/>
    </location>
</feature>
<dbReference type="FunFam" id="3.20.20.80:FF:000107">
    <property type="entry name" value="Alpha-N-acetylglucosaminidase family"/>
    <property type="match status" value="1"/>
</dbReference>
<comment type="catalytic activity">
    <reaction evidence="5">
        <text>Hydrolysis of terminal non-reducing N-acetyl-D-glucosamine residues in N-acetyl-alpha-D-glucosaminides.</text>
        <dbReference type="EC" id="3.2.1.50"/>
    </reaction>
</comment>
<dbReference type="Gene3D" id="3.30.379.10">
    <property type="entry name" value="Chitobiase/beta-hexosaminidase domain 2-like"/>
    <property type="match status" value="1"/>
</dbReference>
<dbReference type="Gene3D" id="3.20.20.80">
    <property type="entry name" value="Glycosidases"/>
    <property type="match status" value="1"/>
</dbReference>
<dbReference type="InterPro" id="IPR029018">
    <property type="entry name" value="Hex-like_dom2"/>
</dbReference>
<dbReference type="Pfam" id="PF12971">
    <property type="entry name" value="NAGLU_N"/>
    <property type="match status" value="1"/>
</dbReference>
<evidence type="ECO:0000313" key="12">
    <source>
        <dbReference type="EMBL" id="JAT51198.1"/>
    </source>
</evidence>
<dbReference type="Pfam" id="PF05089">
    <property type="entry name" value="NAGLU"/>
    <property type="match status" value="1"/>
</dbReference>
<evidence type="ECO:0000259" key="11">
    <source>
        <dbReference type="Pfam" id="PF12972"/>
    </source>
</evidence>
<evidence type="ECO:0000256" key="2">
    <source>
        <dbReference type="ARBA" id="ARBA00022801"/>
    </source>
</evidence>
<protein>
    <recommendedName>
        <fullName evidence="8">Alpha-N-acetylglucosaminidase</fullName>
        <ecNumber evidence="7">3.2.1.50</ecNumber>
    </recommendedName>
</protein>
<feature type="domain" description="Alpha-N-acetylglucosaminidase C-terminal" evidence="11">
    <location>
        <begin position="537"/>
        <end position="832"/>
    </location>
</feature>
<reference evidence="12" key="1">
    <citation type="submission" date="2015-07" db="EMBL/GenBank/DDBJ databases">
        <title>Transcriptome Assembly of Anthurium amnicola.</title>
        <authorList>
            <person name="Suzuki J."/>
        </authorList>
    </citation>
    <scope>NUCLEOTIDE SEQUENCE</scope>
</reference>
<organism evidence="12">
    <name type="scientific">Anthurium amnicola</name>
    <dbReference type="NCBI Taxonomy" id="1678845"/>
    <lineage>
        <taxon>Eukaryota</taxon>
        <taxon>Viridiplantae</taxon>
        <taxon>Streptophyta</taxon>
        <taxon>Embryophyta</taxon>
        <taxon>Tracheophyta</taxon>
        <taxon>Spermatophyta</taxon>
        <taxon>Magnoliopsida</taxon>
        <taxon>Liliopsida</taxon>
        <taxon>Araceae</taxon>
        <taxon>Pothoideae</taxon>
        <taxon>Potheae</taxon>
        <taxon>Anthurium</taxon>
    </lineage>
</organism>
<dbReference type="Gene3D" id="1.20.120.670">
    <property type="entry name" value="N-acetyl-b-d-glucoasminidase"/>
    <property type="match status" value="1"/>
</dbReference>
<name>A0A1D1Y9A0_9ARAE</name>
<dbReference type="InterPro" id="IPR024733">
    <property type="entry name" value="NAGLU_tim-barrel"/>
</dbReference>
<evidence type="ECO:0000256" key="7">
    <source>
        <dbReference type="ARBA" id="ARBA00066522"/>
    </source>
</evidence>
<feature type="domain" description="Alpha-N-acetylglucosaminidase N-terminal" evidence="10">
    <location>
        <begin position="81"/>
        <end position="176"/>
    </location>
</feature>
<keyword evidence="4" id="KW-0326">Glycosidase</keyword>
<keyword evidence="2" id="KW-0378">Hydrolase</keyword>
<gene>
    <name evidence="12" type="primary">NAGLU_4</name>
    <name evidence="12" type="ORF">g.44367</name>
</gene>
<dbReference type="AlphaFoldDB" id="A0A1D1Y9A0"/>
<evidence type="ECO:0000256" key="3">
    <source>
        <dbReference type="ARBA" id="ARBA00023180"/>
    </source>
</evidence>
<proteinExistence type="inferred from homology"/>
<evidence type="ECO:0000259" key="10">
    <source>
        <dbReference type="Pfam" id="PF12971"/>
    </source>
</evidence>
<evidence type="ECO:0000256" key="6">
    <source>
        <dbReference type="ARBA" id="ARBA00060996"/>
    </source>
</evidence>
<dbReference type="GO" id="GO:0048731">
    <property type="term" value="P:system development"/>
    <property type="evidence" value="ECO:0007669"/>
    <property type="project" value="UniProtKB-ARBA"/>
</dbReference>
<dbReference type="EMBL" id="GDJX01016738">
    <property type="protein sequence ID" value="JAT51198.1"/>
    <property type="molecule type" value="Transcribed_RNA"/>
</dbReference>
<evidence type="ECO:0000256" key="8">
    <source>
        <dbReference type="ARBA" id="ARBA00072202"/>
    </source>
</evidence>
<dbReference type="Pfam" id="PF12972">
    <property type="entry name" value="NAGLU_C"/>
    <property type="match status" value="1"/>
</dbReference>
<keyword evidence="3" id="KW-0325">Glycoprotein</keyword>
<dbReference type="GO" id="GO:0004561">
    <property type="term" value="F:alpha-N-acetylglucosaminidase activity"/>
    <property type="evidence" value="ECO:0007669"/>
    <property type="project" value="UniProtKB-EC"/>
</dbReference>
<evidence type="ECO:0000256" key="1">
    <source>
        <dbReference type="ARBA" id="ARBA00022729"/>
    </source>
</evidence>
<dbReference type="PANTHER" id="PTHR12872:SF3">
    <property type="entry name" value="ALPHA-N-ACETYLGLUCOSAMINIDASE"/>
    <property type="match status" value="1"/>
</dbReference>
<sequence length="852" mass="97092">KRRHALLGIFPSQPPLVPHRVPALAAEAAAAAMELPALLLFLFLLFTVLQAELPPTIESSHLSGFLELQERERAPAATQVAAARAMLRRLLPSHLTSFDFEIIPKETCEGKSCFIICNHPSSGGKGSPKILIRGVSGVELSAGLHWYLKYWCGAHVSWEKVGGMQLTSVPSIDSLPHVQSAGVLIQRPIPWSYYQNAVTSSYSFAWWDWERWEKEIDWMALQGINMPLAFNGQEAIWQKVFEMYNISALDLDEFFGGPAFLAWSRMGNLHRWGGPLTQSWLDQQLVLQKKILARMYEFGMSPVLPAFSGNVPSALKSIFPLANISRLGNWFTVEGDPRWCCTYLLDANDPLFVEIGKAFIQQQLKEYGRTSHIYNCDTFDENTPPVDDTIYISTLGAAIYNGMHSGDGDAVWLMQGWLFSYDPFWKPPQMKALLHSVPVGRLVVLDLFAEVKPIWVTSEQFYGIPYIWCMLHNFAGNHEMYGILDAIASGPVDARLSENSTMVGVGMCMEGIEQNPVVYDLMSEMAFRHSKVNVKMWIDLYPRRRYGKHVPAIQDAWNVLYRTVYNCTDGSYDKNRDVIVAFPDVDPSLISISGISKTGKRKYFTSAAPERDLILGDSFDKPHLWYPTSDVINALELFLLNGEELSDSSSFRYDLVDLARQALAKYANNVFLRIIEAYQMNEVIRVTVYSQHFLDLVKDLDILLSCHNGFLLGPWLESAKHLAKDSDQEKQLEWNARTQISMWFDNTEVEASLLHDYGNKYWCGLLEDYYRPRAAIYFKYLIESLQTGKSFALVEWRREWIKLTNNWQSSRKTYSVKASGDALNISRWLYDKYLRNTNYRDQDTDSLASSSF</sequence>
<dbReference type="InterPro" id="IPR007781">
    <property type="entry name" value="NAGLU"/>
</dbReference>
<keyword evidence="1" id="KW-0732">Signal</keyword>
<evidence type="ECO:0000256" key="5">
    <source>
        <dbReference type="ARBA" id="ARBA00052030"/>
    </source>
</evidence>
<feature type="domain" description="Alpha-N-acetylglucosaminidase tim-barrel" evidence="9">
    <location>
        <begin position="193"/>
        <end position="528"/>
    </location>
</feature>
<dbReference type="PANTHER" id="PTHR12872">
    <property type="entry name" value="ALPHA-N-ACETYLGLUCOSAMINIDASE"/>
    <property type="match status" value="1"/>
</dbReference>
<evidence type="ECO:0000256" key="4">
    <source>
        <dbReference type="ARBA" id="ARBA00023295"/>
    </source>
</evidence>
<dbReference type="EC" id="3.2.1.50" evidence="7"/>
<comment type="similarity">
    <text evidence="6">Belongs to the glycosyl hydrolase 89 family.</text>
</comment>